<sequence>DLSKGFVNEEHTTFALWRATEKGSDDMRGRDENGRHYLGRMGIRGELKTKGDDGDGNKVQNLLQDWRHRRLRARRHAGEPLDQNDKTHLSRFTTCVPCVPCEFLLYASSSSRGALAGAQRRLGTLNGLPPYTSRGEEKMLQYCRRAVGQLVLLVCLGQGFVVVVQNNSGATTSLSSLADGADSLQPGGRSELYIYSESSLCRSRIAIQAARRVWPEEVRKTEDALGNFENFDWLANKMSALYSITQIGDSPDAMLGTDAVFLSRLLLEEQLLDKGRSKGKGKYGSRYHPAPVDCRENVNSSKVGSRPLTVGECWANWHELREVLRMKYSIDGKLDPLPRIREALAEQYKQICSGEETSPTLMPCFHDFVLEDTSSSGGQLLRARRNTALLLGHESQLNWILSTLSAAFGSIEVDFSPEVSFPFNSKYTQKGGRLKVSVGHAESIVPIRQRQSGSPHTPIVLLVPKIGDEESQSNMVETIVEQYHPTNKMISVVHSSLEVLKRCKMFLGEDPPGVWGGVGRCELPNSDAKVTLIFPKWAENMSMTHDNDAEMDPWLNSISERSLVEETSARILQAPNR</sequence>
<comment type="caution">
    <text evidence="1">The sequence shown here is derived from an EMBL/GenBank/DDBJ whole genome shotgun (WGS) entry which is preliminary data.</text>
</comment>
<evidence type="ECO:0000313" key="2">
    <source>
        <dbReference type="Proteomes" id="UP000266841"/>
    </source>
</evidence>
<reference evidence="1 2" key="1">
    <citation type="journal article" date="2012" name="Genome Biol.">
        <title>Genome and low-iron response of an oceanic diatom adapted to chronic iron limitation.</title>
        <authorList>
            <person name="Lommer M."/>
            <person name="Specht M."/>
            <person name="Roy A.S."/>
            <person name="Kraemer L."/>
            <person name="Andreson R."/>
            <person name="Gutowska M.A."/>
            <person name="Wolf J."/>
            <person name="Bergner S.V."/>
            <person name="Schilhabel M.B."/>
            <person name="Klostermeier U.C."/>
            <person name="Beiko R.G."/>
            <person name="Rosenstiel P."/>
            <person name="Hippler M."/>
            <person name="Laroche J."/>
        </authorList>
    </citation>
    <scope>NUCLEOTIDE SEQUENCE [LARGE SCALE GENOMIC DNA]</scope>
    <source>
        <strain evidence="1 2">CCMP1005</strain>
    </source>
</reference>
<protein>
    <submittedName>
        <fullName evidence="1">Uncharacterized protein</fullName>
    </submittedName>
</protein>
<gene>
    <name evidence="1" type="ORF">THAOC_16677</name>
</gene>
<name>K0SCS6_THAOC</name>
<organism evidence="1 2">
    <name type="scientific">Thalassiosira oceanica</name>
    <name type="common">Marine diatom</name>
    <dbReference type="NCBI Taxonomy" id="159749"/>
    <lineage>
        <taxon>Eukaryota</taxon>
        <taxon>Sar</taxon>
        <taxon>Stramenopiles</taxon>
        <taxon>Ochrophyta</taxon>
        <taxon>Bacillariophyta</taxon>
        <taxon>Coscinodiscophyceae</taxon>
        <taxon>Thalassiosirophycidae</taxon>
        <taxon>Thalassiosirales</taxon>
        <taxon>Thalassiosiraceae</taxon>
        <taxon>Thalassiosira</taxon>
    </lineage>
</organism>
<proteinExistence type="predicted"/>
<accession>K0SCS6</accession>
<dbReference type="AlphaFoldDB" id="K0SCS6"/>
<dbReference type="Proteomes" id="UP000266841">
    <property type="component" value="Unassembled WGS sequence"/>
</dbReference>
<dbReference type="eggNOG" id="ENOG502T06A">
    <property type="taxonomic scope" value="Eukaryota"/>
</dbReference>
<evidence type="ECO:0000313" key="1">
    <source>
        <dbReference type="EMBL" id="EJK62699.1"/>
    </source>
</evidence>
<dbReference type="OrthoDB" id="47855at2759"/>
<dbReference type="EMBL" id="AGNL01018680">
    <property type="protein sequence ID" value="EJK62699.1"/>
    <property type="molecule type" value="Genomic_DNA"/>
</dbReference>
<keyword evidence="2" id="KW-1185">Reference proteome</keyword>
<feature type="non-terminal residue" evidence="1">
    <location>
        <position position="1"/>
    </location>
</feature>